<organism evidence="6 7">
    <name type="scientific">Diploscapter pachys</name>
    <dbReference type="NCBI Taxonomy" id="2018661"/>
    <lineage>
        <taxon>Eukaryota</taxon>
        <taxon>Metazoa</taxon>
        <taxon>Ecdysozoa</taxon>
        <taxon>Nematoda</taxon>
        <taxon>Chromadorea</taxon>
        <taxon>Rhabditida</taxon>
        <taxon>Rhabditina</taxon>
        <taxon>Rhabditomorpha</taxon>
        <taxon>Rhabditoidea</taxon>
        <taxon>Rhabditidae</taxon>
        <taxon>Diploscapter</taxon>
    </lineage>
</organism>
<sequence length="494" mass="57141">MNDDATTSKDSEDKGDVNVKDSEHVQNSPNKDATNPRKRQHEKDPENPVVPEKKEKSGKDDNDPFVMDVPYKVINGIRYLSPYWCPFKTRAKGRWVGRNMVECFSQEFLSVNPNYTKIACKMGRMFVNGEQMTDINYVFKHNDRVEHWMHRHEHPVLDLPIRVINEDENLLVVDKPPSMPVHACGQYNINTIMGQLRQNKMADKDLRVLHRLDRTTSGILLFAKNYATDLEFKTTLKDGHWKKTYVCKVEGEFPEGAVFCDQPIGNLVISMGIQCVRPDGKPARSKFRRMWTNGKESVVEVTIDTGRTHQIRVHAQFLGYPLIDDKIYNSRNWGEQKGKNAEYGKSYEELAEIIRVNHRSENWMEYKNPEYDQMMEDIAAKLDEIIPDDPNIRPEERPSTDKICLNCNVRKKVPQMVDFRMPLHCLRYETDKWSFQTELPDWAREPGGQVPENVPDQPILESDHASQVPENSLQNSELEKLPNSSNQNVQLGIG</sequence>
<dbReference type="CDD" id="cd02557">
    <property type="entry name" value="PseudoU_synth_ScRIB2"/>
    <property type="match status" value="1"/>
</dbReference>
<dbReference type="InterPro" id="IPR020103">
    <property type="entry name" value="PsdUridine_synth_cat_dom_sf"/>
</dbReference>
<keyword evidence="3" id="KW-0413">Isomerase</keyword>
<feature type="compositionally biased region" description="Polar residues" evidence="4">
    <location>
        <begin position="468"/>
        <end position="494"/>
    </location>
</feature>
<dbReference type="InterPro" id="IPR006224">
    <property type="entry name" value="PsdUridine_synth_RluA-like_CS"/>
</dbReference>
<feature type="compositionally biased region" description="Basic and acidic residues" evidence="4">
    <location>
        <begin position="1"/>
        <end position="24"/>
    </location>
</feature>
<comment type="similarity">
    <text evidence="3">Belongs to the pseudouridine synthase RluA family.</text>
</comment>
<dbReference type="GO" id="GO:0000455">
    <property type="term" value="P:enzyme-directed rRNA pseudouridine synthesis"/>
    <property type="evidence" value="ECO:0007669"/>
    <property type="project" value="TreeGrafter"/>
</dbReference>
<gene>
    <name evidence="6" type="ORF">WR25_10262</name>
</gene>
<dbReference type="PROSITE" id="PS50889">
    <property type="entry name" value="S4"/>
    <property type="match status" value="1"/>
</dbReference>
<dbReference type="InterPro" id="IPR006225">
    <property type="entry name" value="PsdUridine_synth_RluC/D"/>
</dbReference>
<evidence type="ECO:0000313" key="6">
    <source>
        <dbReference type="EMBL" id="PAV84997.1"/>
    </source>
</evidence>
<dbReference type="Pfam" id="PF00849">
    <property type="entry name" value="PseudoU_synth_2"/>
    <property type="match status" value="1"/>
</dbReference>
<evidence type="ECO:0000256" key="3">
    <source>
        <dbReference type="RuleBase" id="RU362028"/>
    </source>
</evidence>
<dbReference type="Proteomes" id="UP000218231">
    <property type="component" value="Unassembled WGS sequence"/>
</dbReference>
<dbReference type="NCBIfam" id="TIGR00005">
    <property type="entry name" value="rluA_subfam"/>
    <property type="match status" value="1"/>
</dbReference>
<keyword evidence="7" id="KW-1185">Reference proteome</keyword>
<feature type="active site" evidence="1">
    <location>
        <position position="213"/>
    </location>
</feature>
<evidence type="ECO:0000256" key="2">
    <source>
        <dbReference type="PROSITE-ProRule" id="PRU00182"/>
    </source>
</evidence>
<dbReference type="EMBL" id="LIAE01006808">
    <property type="protein sequence ID" value="PAV84997.1"/>
    <property type="molecule type" value="Genomic_DNA"/>
</dbReference>
<evidence type="ECO:0000259" key="5">
    <source>
        <dbReference type="Pfam" id="PF00849"/>
    </source>
</evidence>
<feature type="region of interest" description="Disordered" evidence="4">
    <location>
        <begin position="1"/>
        <end position="65"/>
    </location>
</feature>
<feature type="domain" description="Pseudouridine synthase RsuA/RluA-like" evidence="5">
    <location>
        <begin position="169"/>
        <end position="316"/>
    </location>
</feature>
<dbReference type="OrthoDB" id="424794at2759"/>
<reference evidence="6 7" key="1">
    <citation type="journal article" date="2017" name="Curr. Biol.">
        <title>Genome architecture and evolution of a unichromosomal asexual nematode.</title>
        <authorList>
            <person name="Fradin H."/>
            <person name="Zegar C."/>
            <person name="Gutwein M."/>
            <person name="Lucas J."/>
            <person name="Kovtun M."/>
            <person name="Corcoran D."/>
            <person name="Baugh L.R."/>
            <person name="Kiontke K."/>
            <person name="Gunsalus K."/>
            <person name="Fitch D.H."/>
            <person name="Piano F."/>
        </authorList>
    </citation>
    <scope>NUCLEOTIDE SEQUENCE [LARGE SCALE GENOMIC DNA]</scope>
    <source>
        <strain evidence="6">PF1309</strain>
    </source>
</reference>
<dbReference type="EC" id="5.4.99.-" evidence="3"/>
<evidence type="ECO:0000256" key="1">
    <source>
        <dbReference type="PIRSR" id="PIRSR606225-1"/>
    </source>
</evidence>
<accession>A0A2A2LG23</accession>
<evidence type="ECO:0000256" key="4">
    <source>
        <dbReference type="SAM" id="MobiDB-lite"/>
    </source>
</evidence>
<feature type="compositionally biased region" description="Basic and acidic residues" evidence="4">
    <location>
        <begin position="41"/>
        <end position="62"/>
    </location>
</feature>
<dbReference type="PROSITE" id="PS01129">
    <property type="entry name" value="PSI_RLU"/>
    <property type="match status" value="1"/>
</dbReference>
<protein>
    <recommendedName>
        <fullName evidence="3">Pseudouridine synthase</fullName>
        <ecNumber evidence="3">5.4.99.-</ecNumber>
    </recommendedName>
</protein>
<keyword evidence="2" id="KW-0694">RNA-binding</keyword>
<dbReference type="SUPFAM" id="SSF55120">
    <property type="entry name" value="Pseudouridine synthase"/>
    <property type="match status" value="1"/>
</dbReference>
<name>A0A2A2LG23_9BILA</name>
<dbReference type="Gene3D" id="3.30.2350.10">
    <property type="entry name" value="Pseudouridine synthase"/>
    <property type="match status" value="1"/>
</dbReference>
<dbReference type="STRING" id="2018661.A0A2A2LG23"/>
<comment type="function">
    <text evidence="3">Responsible for synthesis of pseudouridine from uracil.</text>
</comment>
<dbReference type="GO" id="GO:0009982">
    <property type="term" value="F:pseudouridine synthase activity"/>
    <property type="evidence" value="ECO:0007669"/>
    <property type="project" value="InterPro"/>
</dbReference>
<proteinExistence type="inferred from homology"/>
<dbReference type="AlphaFoldDB" id="A0A2A2LG23"/>
<evidence type="ECO:0000313" key="7">
    <source>
        <dbReference type="Proteomes" id="UP000218231"/>
    </source>
</evidence>
<dbReference type="InterPro" id="IPR050188">
    <property type="entry name" value="RluA_PseudoU_synthase"/>
</dbReference>
<comment type="catalytic activity">
    <reaction evidence="3">
        <text>a uridine in RNA = a pseudouridine in RNA</text>
        <dbReference type="Rhea" id="RHEA:48348"/>
        <dbReference type="Rhea" id="RHEA-COMP:12068"/>
        <dbReference type="Rhea" id="RHEA-COMP:12069"/>
        <dbReference type="ChEBI" id="CHEBI:65314"/>
        <dbReference type="ChEBI" id="CHEBI:65315"/>
    </reaction>
</comment>
<dbReference type="PANTHER" id="PTHR21600">
    <property type="entry name" value="MITOCHONDRIAL RNA PSEUDOURIDINE SYNTHASE"/>
    <property type="match status" value="1"/>
</dbReference>
<dbReference type="GO" id="GO:0003723">
    <property type="term" value="F:RNA binding"/>
    <property type="evidence" value="ECO:0007669"/>
    <property type="project" value="UniProtKB-KW"/>
</dbReference>
<feature type="region of interest" description="Disordered" evidence="4">
    <location>
        <begin position="442"/>
        <end position="494"/>
    </location>
</feature>
<dbReference type="InterPro" id="IPR006145">
    <property type="entry name" value="PsdUridine_synth_RsuA/RluA"/>
</dbReference>
<dbReference type="PANTHER" id="PTHR21600:SF40">
    <property type="entry name" value="PSEUDOURIDYLATE SYNTHASE RPUSD2"/>
    <property type="match status" value="1"/>
</dbReference>
<comment type="caution">
    <text evidence="6">The sequence shown here is derived from an EMBL/GenBank/DDBJ whole genome shotgun (WGS) entry which is preliminary data.</text>
</comment>